<dbReference type="Gene3D" id="3.40.50.620">
    <property type="entry name" value="HUPs"/>
    <property type="match status" value="1"/>
</dbReference>
<evidence type="ECO:0000259" key="8">
    <source>
        <dbReference type="Pfam" id="PF00749"/>
    </source>
</evidence>
<comment type="caution">
    <text evidence="9">The sequence shown here is derived from an EMBL/GenBank/DDBJ whole genome shotgun (WGS) entry which is preliminary data.</text>
</comment>
<comment type="similarity">
    <text evidence="7">Belongs to the class-I aminoacyl-tRNA synthetase family.</text>
</comment>
<keyword evidence="10" id="KW-1185">Reference proteome</keyword>
<evidence type="ECO:0000313" key="10">
    <source>
        <dbReference type="Proteomes" id="UP001595704"/>
    </source>
</evidence>
<keyword evidence="1 7" id="KW-0436">Ligase</keyword>
<sequence>MQGSGTQGAAALRPMLRFAPSPNGFLHVGHAYSALLNERLARQLGGGLLLRIEDIDATRCRPEFEDALLDDLAWLGVRFDGVPLRQSERFGVYGAYIGRLTSAGLTYRCFCSRSDIAAATRASGETRRDPDGASLYPGTCRCGEQGPAPDLAGRPFSLRLDMAKAVQQATAITGDAPLTMPSLDAALHAETIAVDPLAWGDVIVARKETPTSYHVSVTVDDALQGVTHVVRGRDLEAATAIHRLLQTLWGFPAPAYLHHDLIRDASGEKLAKSLGSKPLRQLRAEGVTPQELRASLGF</sequence>
<dbReference type="InterPro" id="IPR020058">
    <property type="entry name" value="Glu/Gln-tRNA-synth_Ib_cat-dom"/>
</dbReference>
<evidence type="ECO:0000256" key="4">
    <source>
        <dbReference type="ARBA" id="ARBA00022833"/>
    </source>
</evidence>
<dbReference type="Pfam" id="PF00749">
    <property type="entry name" value="tRNA-synt_1c"/>
    <property type="match status" value="1"/>
</dbReference>
<organism evidence="9 10">
    <name type="scientific">Camelimonas fluminis</name>
    <dbReference type="NCBI Taxonomy" id="1576911"/>
    <lineage>
        <taxon>Bacteria</taxon>
        <taxon>Pseudomonadati</taxon>
        <taxon>Pseudomonadota</taxon>
        <taxon>Alphaproteobacteria</taxon>
        <taxon>Hyphomicrobiales</taxon>
        <taxon>Chelatococcaceae</taxon>
        <taxon>Camelimonas</taxon>
    </lineage>
</organism>
<dbReference type="InterPro" id="IPR001412">
    <property type="entry name" value="aa-tRNA-synth_I_CS"/>
</dbReference>
<proteinExistence type="inferred from homology"/>
<keyword evidence="6 7" id="KW-0030">Aminoacyl-tRNA synthetase</keyword>
<evidence type="ECO:0000256" key="5">
    <source>
        <dbReference type="ARBA" id="ARBA00022840"/>
    </source>
</evidence>
<evidence type="ECO:0000256" key="1">
    <source>
        <dbReference type="ARBA" id="ARBA00022598"/>
    </source>
</evidence>
<dbReference type="GO" id="GO:0016874">
    <property type="term" value="F:ligase activity"/>
    <property type="evidence" value="ECO:0007669"/>
    <property type="project" value="UniProtKB-KW"/>
</dbReference>
<dbReference type="PANTHER" id="PTHR43311">
    <property type="entry name" value="GLUTAMATE--TRNA LIGASE"/>
    <property type="match status" value="1"/>
</dbReference>
<evidence type="ECO:0000256" key="3">
    <source>
        <dbReference type="ARBA" id="ARBA00022741"/>
    </source>
</evidence>
<dbReference type="RefSeq" id="WP_191320299.1">
    <property type="nucleotide sequence ID" value="NZ_BNCG01000016.1"/>
</dbReference>
<evidence type="ECO:0000256" key="2">
    <source>
        <dbReference type="ARBA" id="ARBA00022723"/>
    </source>
</evidence>
<reference evidence="10" key="1">
    <citation type="journal article" date="2019" name="Int. J. Syst. Evol. Microbiol.">
        <title>The Global Catalogue of Microorganisms (GCM) 10K type strain sequencing project: providing services to taxonomists for standard genome sequencing and annotation.</title>
        <authorList>
            <consortium name="The Broad Institute Genomics Platform"/>
            <consortium name="The Broad Institute Genome Sequencing Center for Infectious Disease"/>
            <person name="Wu L."/>
            <person name="Ma J."/>
        </authorList>
    </citation>
    <scope>NUCLEOTIDE SEQUENCE [LARGE SCALE GENOMIC DNA]</scope>
    <source>
        <strain evidence="10">KCTC 42282</strain>
    </source>
</reference>
<evidence type="ECO:0000313" key="9">
    <source>
        <dbReference type="EMBL" id="MFC3639968.1"/>
    </source>
</evidence>
<dbReference type="InterPro" id="IPR049940">
    <property type="entry name" value="GluQ/Sye"/>
</dbReference>
<dbReference type="EMBL" id="JBHRYC010000111">
    <property type="protein sequence ID" value="MFC3639968.1"/>
    <property type="molecule type" value="Genomic_DNA"/>
</dbReference>
<accession>A0ABV7UN78</accession>
<dbReference type="SUPFAM" id="SSF52374">
    <property type="entry name" value="Nucleotidylyl transferase"/>
    <property type="match status" value="1"/>
</dbReference>
<dbReference type="PROSITE" id="PS00178">
    <property type="entry name" value="AA_TRNA_LIGASE_I"/>
    <property type="match status" value="1"/>
</dbReference>
<evidence type="ECO:0000256" key="6">
    <source>
        <dbReference type="ARBA" id="ARBA00023146"/>
    </source>
</evidence>
<keyword evidence="3 7" id="KW-0547">Nucleotide-binding</keyword>
<keyword evidence="5 7" id="KW-0067">ATP-binding</keyword>
<dbReference type="NCBIfam" id="NF004315">
    <property type="entry name" value="PRK05710.1-4"/>
    <property type="match status" value="1"/>
</dbReference>
<dbReference type="EC" id="6.1.1.-" evidence="9"/>
<name>A0ABV7UN78_9HYPH</name>
<keyword evidence="7" id="KW-0648">Protein biosynthesis</keyword>
<evidence type="ECO:0000256" key="7">
    <source>
        <dbReference type="RuleBase" id="RU363037"/>
    </source>
</evidence>
<gene>
    <name evidence="9" type="primary">gluQRS</name>
    <name evidence="9" type="ORF">ACFONL_21755</name>
</gene>
<keyword evidence="4" id="KW-0862">Zinc</keyword>
<dbReference type="PANTHER" id="PTHR43311:SF1">
    <property type="entry name" value="GLUTAMYL-Q TRNA(ASP) SYNTHETASE"/>
    <property type="match status" value="1"/>
</dbReference>
<protein>
    <submittedName>
        <fullName evidence="9">tRNA glutamyl-Q(34) synthetase GluQRS</fullName>
        <ecNumber evidence="9">6.1.1.-</ecNumber>
    </submittedName>
</protein>
<feature type="domain" description="Glutamyl/glutaminyl-tRNA synthetase class Ib catalytic" evidence="8">
    <location>
        <begin position="17"/>
        <end position="292"/>
    </location>
</feature>
<dbReference type="Proteomes" id="UP001595704">
    <property type="component" value="Unassembled WGS sequence"/>
</dbReference>
<keyword evidence="2" id="KW-0479">Metal-binding</keyword>
<dbReference type="PRINTS" id="PR00987">
    <property type="entry name" value="TRNASYNTHGLU"/>
</dbReference>
<dbReference type="InterPro" id="IPR000924">
    <property type="entry name" value="Glu/Gln-tRNA-synth"/>
</dbReference>
<dbReference type="InterPro" id="IPR014729">
    <property type="entry name" value="Rossmann-like_a/b/a_fold"/>
</dbReference>